<evidence type="ECO:0000313" key="1">
    <source>
        <dbReference type="EMBL" id="KAI3723011.1"/>
    </source>
</evidence>
<reference evidence="2" key="1">
    <citation type="journal article" date="2022" name="Mol. Ecol. Resour.">
        <title>The genomes of chicory, endive, great burdock and yacon provide insights into Asteraceae palaeo-polyploidization history and plant inulin production.</title>
        <authorList>
            <person name="Fan W."/>
            <person name="Wang S."/>
            <person name="Wang H."/>
            <person name="Wang A."/>
            <person name="Jiang F."/>
            <person name="Liu H."/>
            <person name="Zhao H."/>
            <person name="Xu D."/>
            <person name="Zhang Y."/>
        </authorList>
    </citation>
    <scope>NUCLEOTIDE SEQUENCE [LARGE SCALE GENOMIC DNA]</scope>
    <source>
        <strain evidence="2">cv. Punajuju</strain>
    </source>
</reference>
<comment type="caution">
    <text evidence="1">The sequence shown here is derived from an EMBL/GenBank/DDBJ whole genome shotgun (WGS) entry which is preliminary data.</text>
</comment>
<accession>A0ACB9BLX0</accession>
<organism evidence="1 2">
    <name type="scientific">Cichorium intybus</name>
    <name type="common">Chicory</name>
    <dbReference type="NCBI Taxonomy" id="13427"/>
    <lineage>
        <taxon>Eukaryota</taxon>
        <taxon>Viridiplantae</taxon>
        <taxon>Streptophyta</taxon>
        <taxon>Embryophyta</taxon>
        <taxon>Tracheophyta</taxon>
        <taxon>Spermatophyta</taxon>
        <taxon>Magnoliopsida</taxon>
        <taxon>eudicotyledons</taxon>
        <taxon>Gunneridae</taxon>
        <taxon>Pentapetalae</taxon>
        <taxon>asterids</taxon>
        <taxon>campanulids</taxon>
        <taxon>Asterales</taxon>
        <taxon>Asteraceae</taxon>
        <taxon>Cichorioideae</taxon>
        <taxon>Cichorieae</taxon>
        <taxon>Cichoriinae</taxon>
        <taxon>Cichorium</taxon>
    </lineage>
</organism>
<dbReference type="EMBL" id="CM042014">
    <property type="protein sequence ID" value="KAI3723011.1"/>
    <property type="molecule type" value="Genomic_DNA"/>
</dbReference>
<dbReference type="Proteomes" id="UP001055811">
    <property type="component" value="Linkage Group LG06"/>
</dbReference>
<sequence>MEIFYLYVILVLLVASYLFTTHFHCKITNLPPNVFPTIPIIGHLYLLKSPIYRTLAKISSKHGPIIVLHFGSRRVLLVSSTSAAEECFTKNDIIFANRPDMLFGKILGSNYTSLAWAPYGDHWRNLRRIASMEILSTHRLNEFHYIRVDECRLMIRKLFSGYSLVNMKSVFYKLTLNVIMRMISGKRYFGGDNPEMEDEGKRFREILDEAFLLAGASNYGDYLPILSWLGTNRLEKKLIALKEKTDVFFQGLIEQLRIKKVDEVEIKIARKQ</sequence>
<reference evidence="1 2" key="2">
    <citation type="journal article" date="2022" name="Mol. Ecol. Resour.">
        <title>The genomes of chicory, endive, great burdock and yacon provide insights into Asteraceae paleo-polyploidization history and plant inulin production.</title>
        <authorList>
            <person name="Fan W."/>
            <person name="Wang S."/>
            <person name="Wang H."/>
            <person name="Wang A."/>
            <person name="Jiang F."/>
            <person name="Liu H."/>
            <person name="Zhao H."/>
            <person name="Xu D."/>
            <person name="Zhang Y."/>
        </authorList>
    </citation>
    <scope>NUCLEOTIDE SEQUENCE [LARGE SCALE GENOMIC DNA]</scope>
    <source>
        <strain evidence="2">cv. Punajuju</strain>
        <tissue evidence="1">Leaves</tissue>
    </source>
</reference>
<evidence type="ECO:0000313" key="2">
    <source>
        <dbReference type="Proteomes" id="UP001055811"/>
    </source>
</evidence>
<protein>
    <submittedName>
        <fullName evidence="1">Uncharacterized protein</fullName>
    </submittedName>
</protein>
<gene>
    <name evidence="1" type="ORF">L2E82_34284</name>
</gene>
<proteinExistence type="predicted"/>
<keyword evidence="2" id="KW-1185">Reference proteome</keyword>
<name>A0ACB9BLX0_CICIN</name>